<dbReference type="OrthoDB" id="9786803at2"/>
<keyword evidence="3" id="KW-1185">Reference proteome</keyword>
<organism evidence="2 3">
    <name type="scientific">Salinicoccus sediminis</name>
    <dbReference type="NCBI Taxonomy" id="1432562"/>
    <lineage>
        <taxon>Bacteria</taxon>
        <taxon>Bacillati</taxon>
        <taxon>Bacillota</taxon>
        <taxon>Bacilli</taxon>
        <taxon>Bacillales</taxon>
        <taxon>Staphylococcaceae</taxon>
        <taxon>Salinicoccus</taxon>
    </lineage>
</organism>
<accession>A0A0M2SIK9</accession>
<dbReference type="Pfam" id="PF03205">
    <property type="entry name" value="MobB"/>
    <property type="match status" value="1"/>
</dbReference>
<reference evidence="2 3" key="1">
    <citation type="submission" date="2015-04" db="EMBL/GenBank/DDBJ databases">
        <title>Taxonomic description and genome sequence of Salinicoccus sediminis sp. nov., a novel hyper halotolerant bacterium isolated from marine sediment.</title>
        <authorList>
            <person name="Mathan Kumar R."/>
            <person name="Kaur G."/>
            <person name="Kumar N."/>
            <person name="Kumar A."/>
            <person name="Singh N.K."/>
            <person name="Kaur N."/>
            <person name="Mayilraj S."/>
        </authorList>
    </citation>
    <scope>NUCLEOTIDE SEQUENCE [LARGE SCALE GENOMIC DNA]</scope>
    <source>
        <strain evidence="2 3">SV-16</strain>
    </source>
</reference>
<dbReference type="RefSeq" id="WP_046515066.1">
    <property type="nucleotide sequence ID" value="NZ_LAYZ01000004.1"/>
</dbReference>
<dbReference type="InterPro" id="IPR027417">
    <property type="entry name" value="P-loop_NTPase"/>
</dbReference>
<sequence>MKILQITGYKDSGKTAVVNRMVESLKAEGRTVAVIKHHHDDDVVMEGRTDSESFTRSGADYSILNTPGMSMHVKREAPDLKQQLAHLENQGVDCVLIEGYKTLGCPKIFLSHSFRHGHTNVDNIGLQNVLKTFDIRYDVERIMDWFKEWSSDI</sequence>
<dbReference type="PANTHER" id="PTHR40072">
    <property type="entry name" value="MOLYBDOPTERIN-GUANINE DINUCLEOTIDE BIOSYNTHESIS ADAPTER PROTEIN-RELATED"/>
    <property type="match status" value="1"/>
</dbReference>
<dbReference type="InterPro" id="IPR004435">
    <property type="entry name" value="MobB_dom"/>
</dbReference>
<dbReference type="Gene3D" id="3.40.50.300">
    <property type="entry name" value="P-loop containing nucleotide triphosphate hydrolases"/>
    <property type="match status" value="1"/>
</dbReference>
<dbReference type="SUPFAM" id="SSF52540">
    <property type="entry name" value="P-loop containing nucleoside triphosphate hydrolases"/>
    <property type="match status" value="1"/>
</dbReference>
<dbReference type="AlphaFoldDB" id="A0A0M2SIK9"/>
<dbReference type="Proteomes" id="UP000034287">
    <property type="component" value="Unassembled WGS sequence"/>
</dbReference>
<dbReference type="GO" id="GO:0006777">
    <property type="term" value="P:Mo-molybdopterin cofactor biosynthetic process"/>
    <property type="evidence" value="ECO:0007669"/>
    <property type="project" value="InterPro"/>
</dbReference>
<feature type="domain" description="Molybdopterin-guanine dinucleotide biosynthesis protein B (MobB)" evidence="1">
    <location>
        <begin position="3"/>
        <end position="113"/>
    </location>
</feature>
<proteinExistence type="predicted"/>
<dbReference type="STRING" id="1432562.WN59_07285"/>
<dbReference type="PANTHER" id="PTHR40072:SF1">
    <property type="entry name" value="MOLYBDOPTERIN-GUANINE DINUCLEOTIDE BIOSYNTHESIS ADAPTER PROTEIN"/>
    <property type="match status" value="1"/>
</dbReference>
<gene>
    <name evidence="2" type="ORF">WN59_07285</name>
</gene>
<name>A0A0M2SIK9_9STAP</name>
<comment type="caution">
    <text evidence="2">The sequence shown here is derived from an EMBL/GenBank/DDBJ whole genome shotgun (WGS) entry which is preliminary data.</text>
</comment>
<dbReference type="PATRIC" id="fig|1432562.3.peg.1452"/>
<protein>
    <recommendedName>
        <fullName evidence="1">Molybdopterin-guanine dinucleotide biosynthesis protein B (MobB) domain-containing protein</fullName>
    </recommendedName>
</protein>
<evidence type="ECO:0000313" key="2">
    <source>
        <dbReference type="EMBL" id="KKK34524.1"/>
    </source>
</evidence>
<dbReference type="InterPro" id="IPR052539">
    <property type="entry name" value="MGD_biosynthesis_adapter"/>
</dbReference>
<dbReference type="GO" id="GO:0005525">
    <property type="term" value="F:GTP binding"/>
    <property type="evidence" value="ECO:0007669"/>
    <property type="project" value="InterPro"/>
</dbReference>
<dbReference type="EMBL" id="LAYZ01000004">
    <property type="protein sequence ID" value="KKK34524.1"/>
    <property type="molecule type" value="Genomic_DNA"/>
</dbReference>
<evidence type="ECO:0000313" key="3">
    <source>
        <dbReference type="Proteomes" id="UP000034287"/>
    </source>
</evidence>
<evidence type="ECO:0000259" key="1">
    <source>
        <dbReference type="Pfam" id="PF03205"/>
    </source>
</evidence>
<dbReference type="NCBIfam" id="TIGR00176">
    <property type="entry name" value="mobB"/>
    <property type="match status" value="1"/>
</dbReference>